<gene>
    <name evidence="8" type="ORF">E1301_Tti020679</name>
</gene>
<feature type="signal peptide" evidence="7">
    <location>
        <begin position="1"/>
        <end position="36"/>
    </location>
</feature>
<evidence type="ECO:0000256" key="6">
    <source>
        <dbReference type="SAM" id="MobiDB-lite"/>
    </source>
</evidence>
<comment type="caution">
    <text evidence="8">The sequence shown here is derived from an EMBL/GenBank/DDBJ whole genome shotgun (WGS) entry which is preliminary data.</text>
</comment>
<dbReference type="EMBL" id="SOYY01000006">
    <property type="protein sequence ID" value="KAA0720536.1"/>
    <property type="molecule type" value="Genomic_DNA"/>
</dbReference>
<evidence type="ECO:0000256" key="3">
    <source>
        <dbReference type="ARBA" id="ARBA00022741"/>
    </source>
</evidence>
<evidence type="ECO:0000256" key="4">
    <source>
        <dbReference type="ARBA" id="ARBA00022777"/>
    </source>
</evidence>
<dbReference type="GO" id="GO:0009966">
    <property type="term" value="P:regulation of signal transduction"/>
    <property type="evidence" value="ECO:0007669"/>
    <property type="project" value="TreeGrafter"/>
</dbReference>
<dbReference type="Gene3D" id="1.10.510.10">
    <property type="entry name" value="Transferase(Phosphotransferase) domain 1"/>
    <property type="match status" value="1"/>
</dbReference>
<name>A0A5A9PHT6_9TELE</name>
<evidence type="ECO:0000256" key="7">
    <source>
        <dbReference type="SAM" id="SignalP"/>
    </source>
</evidence>
<feature type="compositionally biased region" description="Polar residues" evidence="6">
    <location>
        <begin position="199"/>
        <end position="209"/>
    </location>
</feature>
<evidence type="ECO:0000256" key="5">
    <source>
        <dbReference type="ARBA" id="ARBA00022840"/>
    </source>
</evidence>
<dbReference type="AlphaFoldDB" id="A0A5A9PHT6"/>
<reference evidence="8 9" key="1">
    <citation type="journal article" date="2019" name="Mol. Ecol. Resour.">
        <title>Chromosome-level genome assembly of Triplophysa tibetana, a fish adapted to the harsh high-altitude environment of the Tibetan Plateau.</title>
        <authorList>
            <person name="Yang X."/>
            <person name="Liu H."/>
            <person name="Ma Z."/>
            <person name="Zou Y."/>
            <person name="Zou M."/>
            <person name="Mao Y."/>
            <person name="Li X."/>
            <person name="Wang H."/>
            <person name="Chen T."/>
            <person name="Wang W."/>
            <person name="Yang R."/>
        </authorList>
    </citation>
    <scope>NUCLEOTIDE SEQUENCE [LARGE SCALE GENOMIC DNA]</scope>
    <source>
        <strain evidence="8">TTIB1903HZAU</strain>
        <tissue evidence="8">Muscle</tissue>
    </source>
</reference>
<dbReference type="Proteomes" id="UP000324632">
    <property type="component" value="Chromosome 6"/>
</dbReference>
<sequence length="316" mass="35277">MLYCPILYHGTRFRMKKTCSWWLIFCWVEICGITCSRTCTSQRKQSDTTCVKSPSLCTTYATNASSTEILNQTTFYWMNMRPYIMGANTPANEILQTFIKIQPCYPLAWSPGMKSLLIKLLCVDDQQRTSSLSELQDVEYLSEVNWDAVLNKQILPGFLPNRRRLNCDPTFELEEMILESKPLHKKKKRLARKTRENGSDGSPQRSSDGIASSLEAASIPVNPGFSRGPCLNVVAYQGPSLNVVAYRDLHLNAVACRGPCLNVVAYRDLHLNAVACRGPCLNAVACRGPCLNAVAYRGPCLNVVAYRGPSLNVVAY</sequence>
<keyword evidence="1" id="KW-0723">Serine/threonine-protein kinase</keyword>
<accession>A0A5A9PHT6</accession>
<dbReference type="PANTHER" id="PTHR24355:SF30">
    <property type="entry name" value="SERINE_THREONINE-PROTEIN KINASE 32B ISOFORM X1"/>
    <property type="match status" value="1"/>
</dbReference>
<keyword evidence="9" id="KW-1185">Reference proteome</keyword>
<keyword evidence="3" id="KW-0547">Nucleotide-binding</keyword>
<evidence type="ECO:0000313" key="8">
    <source>
        <dbReference type="EMBL" id="KAA0720536.1"/>
    </source>
</evidence>
<feature type="chain" id="PRO_5023121275" evidence="7">
    <location>
        <begin position="37"/>
        <end position="316"/>
    </location>
</feature>
<dbReference type="GO" id="GO:0004703">
    <property type="term" value="F:G protein-coupled receptor kinase activity"/>
    <property type="evidence" value="ECO:0007669"/>
    <property type="project" value="TreeGrafter"/>
</dbReference>
<feature type="region of interest" description="Disordered" evidence="6">
    <location>
        <begin position="184"/>
        <end position="209"/>
    </location>
</feature>
<dbReference type="InterPro" id="IPR011009">
    <property type="entry name" value="Kinase-like_dom_sf"/>
</dbReference>
<keyword evidence="2" id="KW-0808">Transferase</keyword>
<organism evidence="8 9">
    <name type="scientific">Triplophysa tibetana</name>
    <dbReference type="NCBI Taxonomy" id="1572043"/>
    <lineage>
        <taxon>Eukaryota</taxon>
        <taxon>Metazoa</taxon>
        <taxon>Chordata</taxon>
        <taxon>Craniata</taxon>
        <taxon>Vertebrata</taxon>
        <taxon>Euteleostomi</taxon>
        <taxon>Actinopterygii</taxon>
        <taxon>Neopterygii</taxon>
        <taxon>Teleostei</taxon>
        <taxon>Ostariophysi</taxon>
        <taxon>Cypriniformes</taxon>
        <taxon>Nemacheilidae</taxon>
        <taxon>Triplophysa</taxon>
    </lineage>
</organism>
<keyword evidence="5" id="KW-0067">ATP-binding</keyword>
<dbReference type="GO" id="GO:0001664">
    <property type="term" value="F:G protein-coupled receptor binding"/>
    <property type="evidence" value="ECO:0007669"/>
    <property type="project" value="TreeGrafter"/>
</dbReference>
<keyword evidence="4 8" id="KW-0418">Kinase</keyword>
<evidence type="ECO:0000256" key="2">
    <source>
        <dbReference type="ARBA" id="ARBA00022679"/>
    </source>
</evidence>
<evidence type="ECO:0000256" key="1">
    <source>
        <dbReference type="ARBA" id="ARBA00022527"/>
    </source>
</evidence>
<proteinExistence type="predicted"/>
<dbReference type="GO" id="GO:0007186">
    <property type="term" value="P:G protein-coupled receptor signaling pathway"/>
    <property type="evidence" value="ECO:0007669"/>
    <property type="project" value="TreeGrafter"/>
</dbReference>
<keyword evidence="7" id="KW-0732">Signal</keyword>
<dbReference type="PANTHER" id="PTHR24355">
    <property type="entry name" value="G PROTEIN-COUPLED RECEPTOR KINASE/RIBOSOMAL PROTEIN S6 KINASE"/>
    <property type="match status" value="1"/>
</dbReference>
<protein>
    <submittedName>
        <fullName evidence="8">Serine/threonine-protein kinase 32A</fullName>
    </submittedName>
</protein>
<dbReference type="GO" id="GO:0005524">
    <property type="term" value="F:ATP binding"/>
    <property type="evidence" value="ECO:0007669"/>
    <property type="project" value="UniProtKB-KW"/>
</dbReference>
<evidence type="ECO:0000313" key="9">
    <source>
        <dbReference type="Proteomes" id="UP000324632"/>
    </source>
</evidence>
<dbReference type="SUPFAM" id="SSF56112">
    <property type="entry name" value="Protein kinase-like (PK-like)"/>
    <property type="match status" value="1"/>
</dbReference>